<evidence type="ECO:0000313" key="5">
    <source>
        <dbReference type="Proteomes" id="UP000549394"/>
    </source>
</evidence>
<reference evidence="4 5" key="1">
    <citation type="submission" date="2020-08" db="EMBL/GenBank/DDBJ databases">
        <authorList>
            <person name="Hejnol A."/>
        </authorList>
    </citation>
    <scope>NUCLEOTIDE SEQUENCE [LARGE SCALE GENOMIC DNA]</scope>
</reference>
<dbReference type="Pfam" id="PF02020">
    <property type="entry name" value="W2"/>
    <property type="match status" value="1"/>
</dbReference>
<dbReference type="InterPro" id="IPR043510">
    <property type="entry name" value="W2_5MP1/2"/>
</dbReference>
<dbReference type="CDD" id="cd11560">
    <property type="entry name" value="W2_eIF5C_like"/>
    <property type="match status" value="1"/>
</dbReference>
<evidence type="ECO:0000259" key="3">
    <source>
        <dbReference type="PROSITE" id="PS51363"/>
    </source>
</evidence>
<dbReference type="EMBL" id="CAJFCJ010000005">
    <property type="protein sequence ID" value="CAD5115036.1"/>
    <property type="molecule type" value="Genomic_DNA"/>
</dbReference>
<feature type="compositionally biased region" description="Polar residues" evidence="2">
    <location>
        <begin position="1"/>
        <end position="12"/>
    </location>
</feature>
<sequence length="426" mass="48352">MGTLDSQFCMSQKQEKPVLQGQRIKTRKRDEKEKYEPQAFRDSLVAGLKEAGNDLDSLSKFLDSAGNKLDYRRYGEVLFDVLFTGGMLAPGGHTVDDGAEKAQRYVFLAETEEDVKAYYCVFFKLIRRYKYLEKAFEDELSKLIIFLKAFTPEARKRLAQVVGMCMAQGLVKHNSLAPLFNTDDHLAKDGLALDFATDMFAIWIKEKDANNVSSSLRRASLDDKLLNILPSTRRTTEHFCAHFKTEGLLSIAEMQISKASQGLKKQLGEQLSNLIEDEADANEIVAWIKAEGAQSGLTDVELVGLVWNKVMSAVEWNKKEELVADQALRHLKCYTPLLAAACCTPRAELCLLRRCQEYCYDNMQFMKVFGRIVVLFYKADVVGEDSILKWHKDGHLSKGKSVFLEQVSQFVDWLKNAEEESDDEEN</sequence>
<dbReference type="SMART" id="SM00515">
    <property type="entry name" value="eIF5C"/>
    <property type="match status" value="1"/>
</dbReference>
<gene>
    <name evidence="4" type="ORF">DGYR_LOCUS3815</name>
</gene>
<evidence type="ECO:0000256" key="1">
    <source>
        <dbReference type="ARBA" id="ARBA00008151"/>
    </source>
</evidence>
<proteinExistence type="inferred from homology"/>
<dbReference type="InterPro" id="IPR016024">
    <property type="entry name" value="ARM-type_fold"/>
</dbReference>
<dbReference type="InterPro" id="IPR057397">
    <property type="entry name" value="HEAT_5MP1_2"/>
</dbReference>
<dbReference type="GO" id="GO:0006417">
    <property type="term" value="P:regulation of translation"/>
    <property type="evidence" value="ECO:0007669"/>
    <property type="project" value="UniProtKB-ARBA"/>
</dbReference>
<feature type="region of interest" description="Disordered" evidence="2">
    <location>
        <begin position="1"/>
        <end position="33"/>
    </location>
</feature>
<protein>
    <submittedName>
        <fullName evidence="4">DgyrCDS4057</fullName>
    </submittedName>
</protein>
<dbReference type="AlphaFoldDB" id="A0A7I8VH95"/>
<dbReference type="PANTHER" id="PTHR14208:SF2">
    <property type="entry name" value="PROTEIN KRASAVIETZ"/>
    <property type="match status" value="1"/>
</dbReference>
<accession>A0A7I8VH95</accession>
<dbReference type="GO" id="GO:0016020">
    <property type="term" value="C:membrane"/>
    <property type="evidence" value="ECO:0007669"/>
    <property type="project" value="TreeGrafter"/>
</dbReference>
<name>A0A7I8VH95_9ANNE</name>
<feature type="domain" description="W2" evidence="3">
    <location>
        <begin position="253"/>
        <end position="424"/>
    </location>
</feature>
<dbReference type="FunFam" id="1.25.40.180:FF:000006">
    <property type="entry name" value="Basic leucine zipper and W2 domain-containing protein 1"/>
    <property type="match status" value="1"/>
</dbReference>
<evidence type="ECO:0000256" key="2">
    <source>
        <dbReference type="SAM" id="MobiDB-lite"/>
    </source>
</evidence>
<comment type="similarity">
    <text evidence="1">Belongs to the BZW family.</text>
</comment>
<dbReference type="Gene3D" id="1.25.40.180">
    <property type="match status" value="1"/>
</dbReference>
<organism evidence="4 5">
    <name type="scientific">Dimorphilus gyrociliatus</name>
    <dbReference type="NCBI Taxonomy" id="2664684"/>
    <lineage>
        <taxon>Eukaryota</taxon>
        <taxon>Metazoa</taxon>
        <taxon>Spiralia</taxon>
        <taxon>Lophotrochozoa</taxon>
        <taxon>Annelida</taxon>
        <taxon>Polychaeta</taxon>
        <taxon>Polychaeta incertae sedis</taxon>
        <taxon>Dinophilidae</taxon>
        <taxon>Dimorphilus</taxon>
    </lineage>
</organism>
<dbReference type="InterPro" id="IPR003307">
    <property type="entry name" value="W2_domain"/>
</dbReference>
<comment type="caution">
    <text evidence="4">The sequence shown here is derived from an EMBL/GenBank/DDBJ whole genome shotgun (WGS) entry which is preliminary data.</text>
</comment>
<dbReference type="GO" id="GO:0005737">
    <property type="term" value="C:cytoplasm"/>
    <property type="evidence" value="ECO:0007669"/>
    <property type="project" value="TreeGrafter"/>
</dbReference>
<dbReference type="OrthoDB" id="1727522at2759"/>
<dbReference type="PANTHER" id="PTHR14208">
    <property type="entry name" value="BASIC LEUCINE ZIPPER AND W2 DOMAIN-CONTAINING PROTEIN"/>
    <property type="match status" value="1"/>
</dbReference>
<dbReference type="SUPFAM" id="SSF48371">
    <property type="entry name" value="ARM repeat"/>
    <property type="match status" value="1"/>
</dbReference>
<dbReference type="Pfam" id="PF25504">
    <property type="entry name" value="HEAT_5MP1_2"/>
    <property type="match status" value="1"/>
</dbReference>
<dbReference type="InterPro" id="IPR051245">
    <property type="entry name" value="eIF5-mimic_regulator"/>
</dbReference>
<dbReference type="Proteomes" id="UP000549394">
    <property type="component" value="Unassembled WGS sequence"/>
</dbReference>
<evidence type="ECO:0000313" key="4">
    <source>
        <dbReference type="EMBL" id="CAD5115036.1"/>
    </source>
</evidence>
<keyword evidence="5" id="KW-1185">Reference proteome</keyword>
<dbReference type="PROSITE" id="PS51363">
    <property type="entry name" value="W2"/>
    <property type="match status" value="1"/>
</dbReference>